<feature type="region of interest" description="Disordered" evidence="1">
    <location>
        <begin position="78"/>
        <end position="137"/>
    </location>
</feature>
<evidence type="ECO:0000313" key="3">
    <source>
        <dbReference type="Proteomes" id="UP000284403"/>
    </source>
</evidence>
<comment type="caution">
    <text evidence="2">The sequence shown here is derived from an EMBL/GenBank/DDBJ whole genome shotgun (WGS) entry which is preliminary data.</text>
</comment>
<keyword evidence="3" id="KW-1185">Reference proteome</keyword>
<feature type="compositionally biased region" description="Polar residues" evidence="1">
    <location>
        <begin position="128"/>
        <end position="137"/>
    </location>
</feature>
<proteinExistence type="predicted"/>
<dbReference type="AlphaFoldDB" id="A0A3R7N7C1"/>
<evidence type="ECO:0000256" key="1">
    <source>
        <dbReference type="SAM" id="MobiDB-lite"/>
    </source>
</evidence>
<organism evidence="2 3">
    <name type="scientific">Trypanosoma conorhini</name>
    <dbReference type="NCBI Taxonomy" id="83891"/>
    <lineage>
        <taxon>Eukaryota</taxon>
        <taxon>Discoba</taxon>
        <taxon>Euglenozoa</taxon>
        <taxon>Kinetoplastea</taxon>
        <taxon>Metakinetoplastina</taxon>
        <taxon>Trypanosomatida</taxon>
        <taxon>Trypanosomatidae</taxon>
        <taxon>Trypanosoma</taxon>
    </lineage>
</organism>
<reference evidence="2 3" key="1">
    <citation type="journal article" date="2018" name="BMC Genomics">
        <title>Genomic comparison of Trypanosoma conorhini and Trypanosoma rangeli to Trypanosoma cruzi strains of high and low virulence.</title>
        <authorList>
            <person name="Bradwell K.R."/>
            <person name="Koparde V.N."/>
            <person name="Matveyev A.V."/>
            <person name="Serrano M.G."/>
            <person name="Alves J.M."/>
            <person name="Parikh H."/>
            <person name="Huang B."/>
            <person name="Lee V."/>
            <person name="Espinosa-Alvarez O."/>
            <person name="Ortiz P.A."/>
            <person name="Costa-Martins A.G."/>
            <person name="Teixeira M.M."/>
            <person name="Buck G.A."/>
        </authorList>
    </citation>
    <scope>NUCLEOTIDE SEQUENCE [LARGE SCALE GENOMIC DNA]</scope>
    <source>
        <strain evidence="2 3">025E</strain>
    </source>
</reference>
<accession>A0A3R7N7C1</accession>
<dbReference type="EMBL" id="MKKU01000822">
    <property type="protein sequence ID" value="RNF01491.1"/>
    <property type="molecule type" value="Genomic_DNA"/>
</dbReference>
<dbReference type="OrthoDB" id="250085at2759"/>
<protein>
    <submittedName>
        <fullName evidence="2">Retrotransposon hot spot (RHS) protein</fullName>
    </submittedName>
</protein>
<feature type="compositionally biased region" description="Basic and acidic residues" evidence="1">
    <location>
        <begin position="81"/>
        <end position="126"/>
    </location>
</feature>
<dbReference type="GeneID" id="40322330"/>
<sequence>MDAFFFVDAPRKTAVGLQTTVRGGRHTQPGTVRRLSECMAQYFNGWEAFAADLSWEIIYVRHGGSAPINKWQECNAVAGENEDRREERRKREEDEEEKAASSRDEEAHQYQVRVSEEDLVPKKDDQSEQQPEGQPTK</sequence>
<dbReference type="RefSeq" id="XP_029224462.1">
    <property type="nucleotide sequence ID" value="XM_029375562.1"/>
</dbReference>
<gene>
    <name evidence="2" type="ORF">Tco025E_08719</name>
</gene>
<evidence type="ECO:0000313" key="2">
    <source>
        <dbReference type="EMBL" id="RNF01491.1"/>
    </source>
</evidence>
<name>A0A3R7N7C1_9TRYP</name>
<dbReference type="Proteomes" id="UP000284403">
    <property type="component" value="Unassembled WGS sequence"/>
</dbReference>